<dbReference type="AlphaFoldDB" id="A0A6H9Q6B8"/>
<organism evidence="1 2">
    <name type="scientific">Bacteroides caccae</name>
    <dbReference type="NCBI Taxonomy" id="47678"/>
    <lineage>
        <taxon>Bacteria</taxon>
        <taxon>Pseudomonadati</taxon>
        <taxon>Bacteroidota</taxon>
        <taxon>Bacteroidia</taxon>
        <taxon>Bacteroidales</taxon>
        <taxon>Bacteroidaceae</taxon>
        <taxon>Bacteroides</taxon>
    </lineage>
</organism>
<protein>
    <recommendedName>
        <fullName evidence="3">Asparagine synthetase domain-containing protein</fullName>
    </recommendedName>
</protein>
<dbReference type="RefSeq" id="WP_130057024.1">
    <property type="nucleotide sequence ID" value="NZ_RCXH01000010.1"/>
</dbReference>
<accession>A0A6H9Q6B8</accession>
<dbReference type="EMBL" id="VVYJ01000010">
    <property type="protein sequence ID" value="KAA5474182.1"/>
    <property type="molecule type" value="Genomic_DNA"/>
</dbReference>
<reference evidence="1 2" key="1">
    <citation type="journal article" date="2019" name="Nat. Med.">
        <title>A library of human gut bacterial isolates paired with longitudinal multiomics data enables mechanistic microbiome research.</title>
        <authorList>
            <person name="Poyet M."/>
            <person name="Groussin M."/>
            <person name="Gibbons S.M."/>
            <person name="Avila-Pacheco J."/>
            <person name="Jiang X."/>
            <person name="Kearney S.M."/>
            <person name="Perrotta A.R."/>
            <person name="Berdy B."/>
            <person name="Zhao S."/>
            <person name="Lieberman T.D."/>
            <person name="Swanson P.K."/>
            <person name="Smith M."/>
            <person name="Roesemann S."/>
            <person name="Alexander J.E."/>
            <person name="Rich S.A."/>
            <person name="Livny J."/>
            <person name="Vlamakis H."/>
            <person name="Clish C."/>
            <person name="Bullock K."/>
            <person name="Deik A."/>
            <person name="Scott J."/>
            <person name="Pierce K.A."/>
            <person name="Xavier R.J."/>
            <person name="Alm E.J."/>
        </authorList>
    </citation>
    <scope>NUCLEOTIDE SEQUENCE [LARGE SCALE GENOMIC DNA]</scope>
    <source>
        <strain evidence="1 2">BIOML-A25</strain>
    </source>
</reference>
<evidence type="ECO:0000313" key="2">
    <source>
        <dbReference type="Proteomes" id="UP000427825"/>
    </source>
</evidence>
<dbReference type="Proteomes" id="UP000427825">
    <property type="component" value="Unassembled WGS sequence"/>
</dbReference>
<sequence length="466" mass="53452">MIKKTKKQYVLSSSKLEMNDMSCFDFCGGYLYVDAELRLQQERDKKARNYLLVDNAFCTDVYPKQVAEDIRNFEGDSLLDLSKNWTGRWLLIRGNELITDATGLMSAFYWTRGNEWIISSSLALLAEVLGYPIKDSVQTSGLDWHLLPGTIMPNVNALFCTQQLRFTNKLEVLPIERFVDKRSLTTEDKIAQVTGRLIVALKNIEKYSGRKILIALTAGKDSRLVLASALSAKVDFSTYTMEHPKMLRADRKLPGKMAKKFDFLWTFIKMKAQSEELSDEYLQFNGGNSKGADIIFYSAGQSQQLPKDAIVIRSGIFETGQLYGRRTMGSTMETLREGVFRYYETSLKSDGQKEAFEKWERNAEDYPIPFIDLRDRFYIEQRVNGWVSAIEQALTINNFDSIQIANCQELISVLLAATDDERRNNTLACKMIEALVPELLKYPINKQSVIDKINIIRYTIVKRLFR</sequence>
<proteinExistence type="predicted"/>
<evidence type="ECO:0000313" key="1">
    <source>
        <dbReference type="EMBL" id="KAA5474182.1"/>
    </source>
</evidence>
<comment type="caution">
    <text evidence="1">The sequence shown here is derived from an EMBL/GenBank/DDBJ whole genome shotgun (WGS) entry which is preliminary data.</text>
</comment>
<evidence type="ECO:0008006" key="3">
    <source>
        <dbReference type="Google" id="ProtNLM"/>
    </source>
</evidence>
<name>A0A6H9Q6B8_9BACE</name>
<gene>
    <name evidence="1" type="ORF">F2Y39_16455</name>
</gene>